<dbReference type="EMBL" id="JAELUQ010000003">
    <property type="protein sequence ID" value="KAG7417906.1"/>
    <property type="molecule type" value="Genomic_DNA"/>
</dbReference>
<accession>A0A8J5UBC0</accession>
<comment type="caution">
    <text evidence="2">The sequence shown here is derived from an EMBL/GenBank/DDBJ whole genome shotgun (WGS) entry which is preliminary data.</text>
</comment>
<evidence type="ECO:0000313" key="2">
    <source>
        <dbReference type="EMBL" id="KAG7417906.1"/>
    </source>
</evidence>
<evidence type="ECO:0000313" key="3">
    <source>
        <dbReference type="Proteomes" id="UP000694050"/>
    </source>
</evidence>
<protein>
    <submittedName>
        <fullName evidence="2">Uncharacterized protein</fullName>
    </submittedName>
</protein>
<reference evidence="2" key="1">
    <citation type="submission" date="2021-04" db="EMBL/GenBank/DDBJ databases">
        <title>First draft genome resource for Brassicaceae pathogens Fusarium oxysporum f. sp. raphani and Fusarium oxysporum f. sp. rapae.</title>
        <authorList>
            <person name="Asai S."/>
        </authorList>
    </citation>
    <scope>NUCLEOTIDE SEQUENCE</scope>
    <source>
        <strain evidence="2">Tf1208</strain>
    </source>
</reference>
<dbReference type="AlphaFoldDB" id="A0A8J5UBC0"/>
<sequence length="271" mass="30620">MVSQSATPSAGSAQDANDDTFDSLRQRLHEAEHTITGLKAAQKATQEFILAQNAELKKENNQLREEMTVLRCQTSQAVNDGNEAIPGASVTLSLEDVKKLRGIIQDLKRHGSELHRQTRELRDCVLLKQEEFSRKRRRTDSDTDRNKEESPAMQFLNTCKRYNNQTTRASIGFKGPLEVFIEDLSRAQESRSSLPHDKMKKNLTDFIKSNNNHGWHCLREVCEKGKLSTEVKAFSVCPLHNSDCEFLILNQQLDPGSLGFASFARPGNFTK</sequence>
<evidence type="ECO:0000256" key="1">
    <source>
        <dbReference type="SAM" id="Coils"/>
    </source>
</evidence>
<gene>
    <name evidence="2" type="ORF">Forpe1208_v005219</name>
</gene>
<name>A0A8J5UBC0_FUSOX</name>
<proteinExistence type="predicted"/>
<keyword evidence="1" id="KW-0175">Coiled coil</keyword>
<organism evidence="2 3">
    <name type="scientific">Fusarium oxysporum f. sp. rapae</name>
    <dbReference type="NCBI Taxonomy" id="485398"/>
    <lineage>
        <taxon>Eukaryota</taxon>
        <taxon>Fungi</taxon>
        <taxon>Dikarya</taxon>
        <taxon>Ascomycota</taxon>
        <taxon>Pezizomycotina</taxon>
        <taxon>Sordariomycetes</taxon>
        <taxon>Hypocreomycetidae</taxon>
        <taxon>Hypocreales</taxon>
        <taxon>Nectriaceae</taxon>
        <taxon>Fusarium</taxon>
        <taxon>Fusarium oxysporum species complex</taxon>
    </lineage>
</organism>
<dbReference type="Proteomes" id="UP000694050">
    <property type="component" value="Unassembled WGS sequence"/>
</dbReference>
<feature type="coiled-coil region" evidence="1">
    <location>
        <begin position="21"/>
        <end position="73"/>
    </location>
</feature>